<dbReference type="OMA" id="RWYWALG"/>
<dbReference type="HOGENOM" id="CLU_020129_2_1_1"/>
<gene>
    <name evidence="4" type="ORF">EPUS_05819</name>
</gene>
<dbReference type="Pfam" id="PF01425">
    <property type="entry name" value="Amidase"/>
    <property type="match status" value="1"/>
</dbReference>
<evidence type="ECO:0000259" key="3">
    <source>
        <dbReference type="Pfam" id="PF26053"/>
    </source>
</evidence>
<dbReference type="RefSeq" id="XP_007785460.1">
    <property type="nucleotide sequence ID" value="XM_007787270.1"/>
</dbReference>
<dbReference type="InterPro" id="IPR023631">
    <property type="entry name" value="Amidase_dom"/>
</dbReference>
<evidence type="ECO:0000259" key="2">
    <source>
        <dbReference type="Pfam" id="PF01425"/>
    </source>
</evidence>
<accession>U1I1U8</accession>
<dbReference type="PANTHER" id="PTHR46310:SF7">
    <property type="entry name" value="AMIDASE 1"/>
    <property type="match status" value="1"/>
</dbReference>
<feature type="domain" description="Scytalone dehydratase-like protein Arp1 N-terminal" evidence="3">
    <location>
        <begin position="65"/>
        <end position="125"/>
    </location>
</feature>
<dbReference type="SUPFAM" id="SSF75304">
    <property type="entry name" value="Amidase signature (AS) enzymes"/>
    <property type="match status" value="1"/>
</dbReference>
<keyword evidence="5" id="KW-1185">Reference proteome</keyword>
<evidence type="ECO:0000313" key="4">
    <source>
        <dbReference type="EMBL" id="ERF77250.1"/>
    </source>
</evidence>
<reference evidence="5" key="1">
    <citation type="journal article" date="2014" name="BMC Genomics">
        <title>Genome characteristics reveal the impact of lichenization on lichen-forming fungus Endocarpon pusillum Hedwig (Verrucariales, Ascomycota).</title>
        <authorList>
            <person name="Wang Y.-Y."/>
            <person name="Liu B."/>
            <person name="Zhang X.-Y."/>
            <person name="Zhou Q.-M."/>
            <person name="Zhang T."/>
            <person name="Li H."/>
            <person name="Yu Y.-F."/>
            <person name="Zhang X.-L."/>
            <person name="Hao X.-Y."/>
            <person name="Wang M."/>
            <person name="Wang L."/>
            <person name="Wei J.-C."/>
        </authorList>
    </citation>
    <scope>NUCLEOTIDE SEQUENCE [LARGE SCALE GENOMIC DNA]</scope>
    <source>
        <strain evidence="5">Z07020 / HMAS-L-300199</strain>
    </source>
</reference>
<evidence type="ECO:0000256" key="1">
    <source>
        <dbReference type="SAM" id="MobiDB-lite"/>
    </source>
</evidence>
<proteinExistence type="predicted"/>
<dbReference type="eggNOG" id="KOG1211">
    <property type="taxonomic scope" value="Eukaryota"/>
</dbReference>
<dbReference type="AlphaFoldDB" id="U1I1U8"/>
<dbReference type="EMBL" id="KE720645">
    <property type="protein sequence ID" value="ERF77250.1"/>
    <property type="molecule type" value="Genomic_DNA"/>
</dbReference>
<dbReference type="Proteomes" id="UP000019373">
    <property type="component" value="Unassembled WGS sequence"/>
</dbReference>
<evidence type="ECO:0000313" key="5">
    <source>
        <dbReference type="Proteomes" id="UP000019373"/>
    </source>
</evidence>
<dbReference type="Pfam" id="PF26053">
    <property type="entry name" value="DUF8016"/>
    <property type="match status" value="1"/>
</dbReference>
<dbReference type="OrthoDB" id="4347796at2759"/>
<dbReference type="GeneID" id="19240766"/>
<feature type="domain" description="Amidase" evidence="2">
    <location>
        <begin position="206"/>
        <end position="375"/>
    </location>
</feature>
<dbReference type="InterPro" id="IPR058329">
    <property type="entry name" value="Arp1_N"/>
</dbReference>
<name>U1I1U8_ENDPU</name>
<feature type="region of interest" description="Disordered" evidence="1">
    <location>
        <begin position="724"/>
        <end position="755"/>
    </location>
</feature>
<dbReference type="PANTHER" id="PTHR46310">
    <property type="entry name" value="AMIDASE 1"/>
    <property type="match status" value="1"/>
</dbReference>
<sequence>MADTPQPQVTTVVKPTASTTLSNGDVDNKHSYPRTIDIDRVMFITLPGPKVLRLTDIRRPQSLVTVIPVLRQDAPVEEQWLKNFIAKYETCDDVFSNKFLNGIIFIAPFSLEVTPEARRLLEFKGNSWIEILKIKETEVLLPSGPHIIFEQDVFEIRRLYEDSQGAFVTSIVPGSSGGHLPLRLGGEQSQTFGIAVPSRFHHAIPSRLSGWRIAVKDIFSIQGIKTSVCNRAYYSLYPPALQTADCIKLLEKEGASVLGTTKLASFAATEEPVECVDYQAPWNPRADGYQSPAGSSSGSGVAVASYPWLDISIGSDTSGSGRRPGHWNGCYAMRPSHGVLPAAGYIPSFKHFDTPTFFGRDIAKCQEFADVWYGKELPGGREPLAPSLVYPTDYMSMISNKDQLNVIDKFTADLESSLGVQHTKLSFDKLWDVDPPEEAKGRTLQNYMNRACRDSFFYDDYHNFDEFRGEYQRKFSKEPYVSPPVRWQWELSATITKQQRDIAVDRLAVYGKWFSEKVLKVGTMDTIVIIPIENISPRYRDEPLVYGLQSQTNPVLELRSPADPNFSSNRFNPEGVPMLFLSPILKAPEFTVPVISKLPNRPVTPPESTQIQLILNGSSPLNLLIGADHDYITKAMQAIKDTMLGSPAEHAIRTIEFLNANNAILSKTNAQLVATARARQQAKKTKKVIGKARLLSKDDADKLRMEAEAKEAADIAHKAAMEQKKREQTLKKAQEEADRAERASLRAQAKNARETQAEMARLAKIKQCLFT</sequence>
<dbReference type="InterPro" id="IPR036928">
    <property type="entry name" value="AS_sf"/>
</dbReference>
<dbReference type="Gene3D" id="3.90.1300.10">
    <property type="entry name" value="Amidase signature (AS) domain"/>
    <property type="match status" value="1"/>
</dbReference>
<feature type="compositionally biased region" description="Basic and acidic residues" evidence="1">
    <location>
        <begin position="724"/>
        <end position="744"/>
    </location>
</feature>
<protein>
    <submittedName>
        <fullName evidence="4">Uncharacterized protein</fullName>
    </submittedName>
</protein>
<organism evidence="4 5">
    <name type="scientific">Endocarpon pusillum (strain Z07020 / HMAS-L-300199)</name>
    <name type="common">Lichen-forming fungus</name>
    <dbReference type="NCBI Taxonomy" id="1263415"/>
    <lineage>
        <taxon>Eukaryota</taxon>
        <taxon>Fungi</taxon>
        <taxon>Dikarya</taxon>
        <taxon>Ascomycota</taxon>
        <taxon>Pezizomycotina</taxon>
        <taxon>Eurotiomycetes</taxon>
        <taxon>Chaetothyriomycetidae</taxon>
        <taxon>Verrucariales</taxon>
        <taxon>Verrucariaceae</taxon>
        <taxon>Endocarpon</taxon>
    </lineage>
</organism>